<gene>
    <name evidence="2" type="ORF">LES8486_00010</name>
    <name evidence="3" type="ORF">LES9216_00157</name>
</gene>
<protein>
    <submittedName>
        <fullName evidence="3">Phage resistance protein</fullName>
    </submittedName>
</protein>
<dbReference type="InterPro" id="IPR001633">
    <property type="entry name" value="EAL_dom"/>
</dbReference>
<proteinExistence type="predicted"/>
<sequence length="241" mass="28318">MTDYHEQLKVVDDLYLVMQPVVKVTAKQQKTIEFYEVLLRSRKTKKFPGNIFFDLLKTASGNEMVLSFFESHLTEMLQKNTRTIFSINLEIIQFKFPETLQFFENMGKWSSRIIVEITERPYSISEKDIFFNNVKEIRRIGYRIFVDDIGSGRNTLSCVQDNIDLIDGIKYSWENFKYMPRKIGISLLKEWAHLAHTNSIVFIFEGVDSIDSLIFLQNIGVIHQQGWYIGKPKECINEAYK</sequence>
<evidence type="ECO:0000259" key="1">
    <source>
        <dbReference type="PROSITE" id="PS50883"/>
    </source>
</evidence>
<dbReference type="RefSeq" id="WP_072614022.1">
    <property type="nucleotide sequence ID" value="NZ_AP017935.1"/>
</dbReference>
<reference evidence="2 5" key="1">
    <citation type="submission" date="2018-02" db="EMBL/GenBank/DDBJ databases">
        <authorList>
            <person name="Rodrigo-Torres L."/>
            <person name="Arahal R. D."/>
            <person name="Lucena T."/>
        </authorList>
    </citation>
    <scope>NUCLEOTIDE SEQUENCE [LARGE SCALE GENOMIC DNA]</scope>
    <source>
        <strain evidence="2 5">CECT 8486</strain>
    </source>
</reference>
<dbReference type="EMBL" id="OKQR01000001">
    <property type="protein sequence ID" value="SPD91045.1"/>
    <property type="molecule type" value="Genomic_DNA"/>
</dbReference>
<name>A0A2N9K7C7_9LACO</name>
<evidence type="ECO:0000313" key="5">
    <source>
        <dbReference type="Proteomes" id="UP000239237"/>
    </source>
</evidence>
<dbReference type="Proteomes" id="UP000237923">
    <property type="component" value="Unassembled WGS sequence"/>
</dbReference>
<dbReference type="GO" id="GO:0071111">
    <property type="term" value="F:cyclic-guanylate-specific phosphodiesterase activity"/>
    <property type="evidence" value="ECO:0007669"/>
    <property type="project" value="InterPro"/>
</dbReference>
<dbReference type="InterPro" id="IPR035919">
    <property type="entry name" value="EAL_sf"/>
</dbReference>
<keyword evidence="5" id="KW-1185">Reference proteome</keyword>
<dbReference type="Gene3D" id="3.20.20.450">
    <property type="entry name" value="EAL domain"/>
    <property type="match status" value="1"/>
</dbReference>
<organism evidence="3 4">
    <name type="scientific">Leuconostoc suionicum</name>
    <dbReference type="NCBI Taxonomy" id="1511761"/>
    <lineage>
        <taxon>Bacteria</taxon>
        <taxon>Bacillati</taxon>
        <taxon>Bacillota</taxon>
        <taxon>Bacilli</taxon>
        <taxon>Lactobacillales</taxon>
        <taxon>Lactobacillaceae</taxon>
        <taxon>Leuconostoc</taxon>
    </lineage>
</organism>
<dbReference type="Proteomes" id="UP000239237">
    <property type="component" value="Unassembled WGS sequence"/>
</dbReference>
<reference evidence="3 4" key="2">
    <citation type="submission" date="2018-02" db="EMBL/GenBank/DDBJ databases">
        <authorList>
            <person name="Cohen D.B."/>
            <person name="Kent A.D."/>
        </authorList>
    </citation>
    <scope>NUCLEOTIDE SEQUENCE [LARGE SCALE GENOMIC DNA]</scope>
    <source>
        <strain evidence="3 4">CECT 9216</strain>
    </source>
</reference>
<feature type="domain" description="EAL" evidence="1">
    <location>
        <begin position="1"/>
        <end position="241"/>
    </location>
</feature>
<accession>A0A2N9K7C7</accession>
<dbReference type="SUPFAM" id="SSF141868">
    <property type="entry name" value="EAL domain-like"/>
    <property type="match status" value="1"/>
</dbReference>
<dbReference type="AlphaFoldDB" id="A0A2N9K7C7"/>
<dbReference type="Pfam" id="PF00563">
    <property type="entry name" value="EAL"/>
    <property type="match status" value="1"/>
</dbReference>
<dbReference type="SMART" id="SM00052">
    <property type="entry name" value="EAL"/>
    <property type="match status" value="1"/>
</dbReference>
<dbReference type="GeneID" id="99674615"/>
<evidence type="ECO:0000313" key="4">
    <source>
        <dbReference type="Proteomes" id="UP000237923"/>
    </source>
</evidence>
<dbReference type="EMBL" id="OKQU01000001">
    <property type="protein sequence ID" value="SPE06270.1"/>
    <property type="molecule type" value="Genomic_DNA"/>
</dbReference>
<evidence type="ECO:0000313" key="3">
    <source>
        <dbReference type="EMBL" id="SPE06270.1"/>
    </source>
</evidence>
<dbReference type="PROSITE" id="PS50883">
    <property type="entry name" value="EAL"/>
    <property type="match status" value="1"/>
</dbReference>
<dbReference type="PANTHER" id="PTHR33121">
    <property type="entry name" value="CYCLIC DI-GMP PHOSPHODIESTERASE PDEF"/>
    <property type="match status" value="1"/>
</dbReference>
<evidence type="ECO:0000313" key="2">
    <source>
        <dbReference type="EMBL" id="SPD91045.1"/>
    </source>
</evidence>
<dbReference type="InterPro" id="IPR050706">
    <property type="entry name" value="Cyclic-di-GMP_PDE-like"/>
</dbReference>
<dbReference type="PANTHER" id="PTHR33121:SF70">
    <property type="entry name" value="SIGNALING PROTEIN YKOW"/>
    <property type="match status" value="1"/>
</dbReference>
<dbReference type="KEGG" id="lsu:A6B45_07400"/>